<evidence type="ECO:0000256" key="6">
    <source>
        <dbReference type="ARBA" id="ARBA00022884"/>
    </source>
</evidence>
<gene>
    <name evidence="10 12" type="primary">rplA</name>
    <name evidence="12" type="ORF">GCM10010145_36280</name>
</gene>
<dbReference type="InterPro" id="IPR028364">
    <property type="entry name" value="Ribosomal_uL1/biogenesis"/>
</dbReference>
<comment type="similarity">
    <text evidence="1 10 11">Belongs to the universal ribosomal protein uL1 family.</text>
</comment>
<dbReference type="Gene3D" id="3.30.190.20">
    <property type="match status" value="1"/>
</dbReference>
<dbReference type="InterPro" id="IPR023673">
    <property type="entry name" value="Ribosomal_uL1_CS"/>
</dbReference>
<dbReference type="GO" id="GO:0000049">
    <property type="term" value="F:tRNA binding"/>
    <property type="evidence" value="ECO:0007669"/>
    <property type="project" value="UniProtKB-KW"/>
</dbReference>
<dbReference type="GO" id="GO:0003735">
    <property type="term" value="F:structural constituent of ribosome"/>
    <property type="evidence" value="ECO:0007669"/>
    <property type="project" value="InterPro"/>
</dbReference>
<protein>
    <recommendedName>
        <fullName evidence="9 10">Large ribosomal subunit protein uL1</fullName>
    </recommendedName>
</protein>
<dbReference type="InterPro" id="IPR023674">
    <property type="entry name" value="Ribosomal_uL1-like"/>
</dbReference>
<keyword evidence="4 10" id="KW-0699">rRNA-binding</keyword>
<dbReference type="GO" id="GO:0006412">
    <property type="term" value="P:translation"/>
    <property type="evidence" value="ECO:0007669"/>
    <property type="project" value="UniProtKB-UniRule"/>
</dbReference>
<accession>A0A918ESW7</accession>
<keyword evidence="2 10" id="KW-0678">Repressor</keyword>
<dbReference type="NCBIfam" id="TIGR01169">
    <property type="entry name" value="rplA_bact"/>
    <property type="match status" value="1"/>
</dbReference>
<dbReference type="InterPro" id="IPR016095">
    <property type="entry name" value="Ribosomal_uL1_3-a/b-sand"/>
</dbReference>
<evidence type="ECO:0000256" key="10">
    <source>
        <dbReference type="HAMAP-Rule" id="MF_01318"/>
    </source>
</evidence>
<dbReference type="Proteomes" id="UP000620156">
    <property type="component" value="Unassembled WGS sequence"/>
</dbReference>
<dbReference type="SUPFAM" id="SSF56808">
    <property type="entry name" value="Ribosomal protein L1"/>
    <property type="match status" value="1"/>
</dbReference>
<evidence type="ECO:0000313" key="13">
    <source>
        <dbReference type="Proteomes" id="UP000620156"/>
    </source>
</evidence>
<evidence type="ECO:0000256" key="3">
    <source>
        <dbReference type="ARBA" id="ARBA00022555"/>
    </source>
</evidence>
<evidence type="ECO:0000256" key="4">
    <source>
        <dbReference type="ARBA" id="ARBA00022730"/>
    </source>
</evidence>
<evidence type="ECO:0000256" key="7">
    <source>
        <dbReference type="ARBA" id="ARBA00022980"/>
    </source>
</evidence>
<evidence type="ECO:0000256" key="5">
    <source>
        <dbReference type="ARBA" id="ARBA00022845"/>
    </source>
</evidence>
<keyword evidence="13" id="KW-1185">Reference proteome</keyword>
<dbReference type="EMBL" id="BMQK01000007">
    <property type="protein sequence ID" value="GGQ63103.1"/>
    <property type="molecule type" value="Genomic_DNA"/>
</dbReference>
<dbReference type="InterPro" id="IPR002143">
    <property type="entry name" value="Ribosomal_uL1"/>
</dbReference>
<comment type="caution">
    <text evidence="12">The sequence shown here is derived from an EMBL/GenBank/DDBJ whole genome shotgun (WGS) entry which is preliminary data.</text>
</comment>
<organism evidence="12 13">
    <name type="scientific">Streptomyces ruber</name>
    <dbReference type="NCBI Taxonomy" id="83378"/>
    <lineage>
        <taxon>Bacteria</taxon>
        <taxon>Bacillati</taxon>
        <taxon>Actinomycetota</taxon>
        <taxon>Actinomycetes</taxon>
        <taxon>Kitasatosporales</taxon>
        <taxon>Streptomycetaceae</taxon>
        <taxon>Streptomyces</taxon>
    </lineage>
</organism>
<keyword evidence="8 10" id="KW-0687">Ribonucleoprotein</keyword>
<dbReference type="GO" id="GO:0015934">
    <property type="term" value="C:large ribosomal subunit"/>
    <property type="evidence" value="ECO:0007669"/>
    <property type="project" value="InterPro"/>
</dbReference>
<dbReference type="Gene3D" id="3.40.50.790">
    <property type="match status" value="1"/>
</dbReference>
<dbReference type="PROSITE" id="PS01199">
    <property type="entry name" value="RIBOSOMAL_L1"/>
    <property type="match status" value="1"/>
</dbReference>
<comment type="function">
    <text evidence="10">Binds directly to 23S rRNA. The L1 stalk is quite mobile in the ribosome, and is involved in E site tRNA release.</text>
</comment>
<dbReference type="PANTHER" id="PTHR36427">
    <property type="entry name" value="54S RIBOSOMAL PROTEIN L1, MITOCHONDRIAL"/>
    <property type="match status" value="1"/>
</dbReference>
<reference evidence="12" key="1">
    <citation type="journal article" date="2014" name="Int. J. Syst. Evol. Microbiol.">
        <title>Complete genome sequence of Corynebacterium casei LMG S-19264T (=DSM 44701T), isolated from a smear-ripened cheese.</title>
        <authorList>
            <consortium name="US DOE Joint Genome Institute (JGI-PGF)"/>
            <person name="Walter F."/>
            <person name="Albersmeier A."/>
            <person name="Kalinowski J."/>
            <person name="Ruckert C."/>
        </authorList>
    </citation>
    <scope>NUCLEOTIDE SEQUENCE</scope>
    <source>
        <strain evidence="12">JCM 3131</strain>
    </source>
</reference>
<dbReference type="HAMAP" id="MF_01318_B">
    <property type="entry name" value="Ribosomal_uL1_B"/>
    <property type="match status" value="1"/>
</dbReference>
<dbReference type="PANTHER" id="PTHR36427:SF3">
    <property type="entry name" value="LARGE RIBOSOMAL SUBUNIT PROTEIN UL1M"/>
    <property type="match status" value="1"/>
</dbReference>
<dbReference type="PIRSF" id="PIRSF002155">
    <property type="entry name" value="Ribosomal_L1"/>
    <property type="match status" value="1"/>
</dbReference>
<evidence type="ECO:0000256" key="8">
    <source>
        <dbReference type="ARBA" id="ARBA00023274"/>
    </source>
</evidence>
<dbReference type="Pfam" id="PF00687">
    <property type="entry name" value="Ribosomal_L1"/>
    <property type="match status" value="1"/>
</dbReference>
<comment type="subunit">
    <text evidence="10">Part of the 50S ribosomal subunit.</text>
</comment>
<keyword evidence="6 10" id="KW-0694">RNA-binding</keyword>
<keyword evidence="3 10" id="KW-0820">tRNA-binding</keyword>
<dbReference type="CDD" id="cd00403">
    <property type="entry name" value="Ribosomal_L1"/>
    <property type="match status" value="1"/>
</dbReference>
<evidence type="ECO:0000256" key="1">
    <source>
        <dbReference type="ARBA" id="ARBA00010531"/>
    </source>
</evidence>
<reference evidence="12" key="2">
    <citation type="submission" date="2020-09" db="EMBL/GenBank/DDBJ databases">
        <authorList>
            <person name="Sun Q."/>
            <person name="Ohkuma M."/>
        </authorList>
    </citation>
    <scope>NUCLEOTIDE SEQUENCE</scope>
    <source>
        <strain evidence="12">JCM 3131</strain>
    </source>
</reference>
<comment type="function">
    <text evidence="10">Protein L1 is also a translational repressor protein, it controls the translation of the L11 operon by binding to its mRNA.</text>
</comment>
<proteinExistence type="inferred from homology"/>
<evidence type="ECO:0000313" key="12">
    <source>
        <dbReference type="EMBL" id="GGQ63103.1"/>
    </source>
</evidence>
<keyword evidence="5 10" id="KW-0810">Translation regulation</keyword>
<dbReference type="AlphaFoldDB" id="A0A918ESW7"/>
<dbReference type="FunFam" id="3.40.50.790:FF:000001">
    <property type="entry name" value="50S ribosomal protein L1"/>
    <property type="match status" value="1"/>
</dbReference>
<dbReference type="InterPro" id="IPR005878">
    <property type="entry name" value="Ribosom_uL1_bac-type"/>
</dbReference>
<keyword evidence="7 10" id="KW-0689">Ribosomal protein</keyword>
<sequence>MAGPARPVPRLLSKHTGAVVSKRSKALRAADAKVDREKLYAPLEAVRLAKETSTTKFDGTVEVAFRLGVDPRKADQMVRGTVNLPHGTGKTARVLVFATGDRAEAARAAGADIVGADELIDEVSKGRLDFDAVVATPDLMGKVGRLGRVLGPRGLMPNPKTGTVTPDVAKAVTEIKGGKIEFRVDKHSNLHFIIGKVSFDDTKLVENYGAALEEILRLKPSAAKGRYIKKAAISTTIGPGVPVDPNRTRNLLVEEDPAAV</sequence>
<evidence type="ECO:0000256" key="2">
    <source>
        <dbReference type="ARBA" id="ARBA00022491"/>
    </source>
</evidence>
<dbReference type="GO" id="GO:0019843">
    <property type="term" value="F:rRNA binding"/>
    <property type="evidence" value="ECO:0007669"/>
    <property type="project" value="UniProtKB-UniRule"/>
</dbReference>
<evidence type="ECO:0000256" key="9">
    <source>
        <dbReference type="ARBA" id="ARBA00035241"/>
    </source>
</evidence>
<evidence type="ECO:0000256" key="11">
    <source>
        <dbReference type="RuleBase" id="RU000659"/>
    </source>
</evidence>
<dbReference type="GO" id="GO:0006417">
    <property type="term" value="P:regulation of translation"/>
    <property type="evidence" value="ECO:0007669"/>
    <property type="project" value="UniProtKB-KW"/>
</dbReference>
<name>A0A918ESW7_9ACTN</name>